<feature type="region of interest" description="Disordered" evidence="1">
    <location>
        <begin position="114"/>
        <end position="133"/>
    </location>
</feature>
<dbReference type="Pfam" id="PF09409">
    <property type="entry name" value="PUB"/>
    <property type="match status" value="1"/>
</dbReference>
<organism evidence="3 4">
    <name type="scientific">Leptomonas pyrrhocoris</name>
    <name type="common">Firebug parasite</name>
    <dbReference type="NCBI Taxonomy" id="157538"/>
    <lineage>
        <taxon>Eukaryota</taxon>
        <taxon>Discoba</taxon>
        <taxon>Euglenozoa</taxon>
        <taxon>Kinetoplastea</taxon>
        <taxon>Metakinetoplastina</taxon>
        <taxon>Trypanosomatida</taxon>
        <taxon>Trypanosomatidae</taxon>
        <taxon>Leishmaniinae</taxon>
        <taxon>Leptomonas</taxon>
    </lineage>
</organism>
<feature type="region of interest" description="Disordered" evidence="1">
    <location>
        <begin position="1"/>
        <end position="37"/>
    </location>
</feature>
<evidence type="ECO:0000256" key="1">
    <source>
        <dbReference type="SAM" id="MobiDB-lite"/>
    </source>
</evidence>
<comment type="caution">
    <text evidence="3">The sequence shown here is derived from an EMBL/GenBank/DDBJ whole genome shotgun (WGS) entry which is preliminary data.</text>
</comment>
<feature type="region of interest" description="Disordered" evidence="1">
    <location>
        <begin position="193"/>
        <end position="238"/>
    </location>
</feature>
<dbReference type="VEuPathDB" id="TriTrypDB:LpyrH10_09_0160"/>
<dbReference type="InterPro" id="IPR036339">
    <property type="entry name" value="PUB-like_dom_sf"/>
</dbReference>
<evidence type="ECO:0000313" key="3">
    <source>
        <dbReference type="EMBL" id="KPA79823.1"/>
    </source>
</evidence>
<sequence length="371" mass="40903">MSAEGNKTAPSVAKPPTSRSPSPSPLSSDDGNDRNTYSISQSLFDALVARGFSENAIKKSIVAGCVDESTCTQWIQLHEGHPELDTPMEPGVEVVVKAKRILTEAEREAKVKELQERAKQKKEAETKELQRKERERLDMMRKMAHMKNEMEDVRRKMDIDEARREKAADLEARRRVKIQIVADRLQRKGMSKDEAYATAEREFEEAAERGRAEAAEKLAKLQEAAQPSTAKSTSAPAEDGAAGVWDLSAITAAASAEAKLDTVFAGATPASAEELVASIQQHTPAAQSEECVRTLRLILSNIITDPFDIKKRTLRVSTKAFREAVLPIEDATQLLRWCGFDLSTDATGGHTICLSTVLIRKLRHALALLSR</sequence>
<dbReference type="OMA" id="LLRWCGF"/>
<dbReference type="AlphaFoldDB" id="A0A0M9G0N0"/>
<reference evidence="3 4" key="1">
    <citation type="submission" date="2015-07" db="EMBL/GenBank/DDBJ databases">
        <title>High-quality genome of monoxenous trypanosomatid Leptomonas pyrrhocoris.</title>
        <authorList>
            <person name="Flegontov P."/>
            <person name="Butenko A."/>
            <person name="Firsov S."/>
            <person name="Vlcek C."/>
            <person name="Logacheva M.D."/>
            <person name="Field M."/>
            <person name="Filatov D."/>
            <person name="Flegontova O."/>
            <person name="Gerasimov E."/>
            <person name="Jackson A.P."/>
            <person name="Kelly S."/>
            <person name="Opperdoes F."/>
            <person name="O'Reilly A."/>
            <person name="Votypka J."/>
            <person name="Yurchenko V."/>
            <person name="Lukes J."/>
        </authorList>
    </citation>
    <scope>NUCLEOTIDE SEQUENCE [LARGE SCALE GENOMIC DNA]</scope>
    <source>
        <strain evidence="3">H10</strain>
    </source>
</reference>
<dbReference type="RefSeq" id="XP_015658262.1">
    <property type="nucleotide sequence ID" value="XM_015802746.1"/>
</dbReference>
<dbReference type="InterPro" id="IPR018997">
    <property type="entry name" value="PUB_domain"/>
</dbReference>
<dbReference type="CDD" id="cd09212">
    <property type="entry name" value="PUB"/>
    <property type="match status" value="1"/>
</dbReference>
<dbReference type="OrthoDB" id="49605at2759"/>
<keyword evidence="4" id="KW-1185">Reference proteome</keyword>
<feature type="compositionally biased region" description="Basic and acidic residues" evidence="1">
    <location>
        <begin position="193"/>
        <end position="220"/>
    </location>
</feature>
<dbReference type="SMART" id="SM00580">
    <property type="entry name" value="PUG"/>
    <property type="match status" value="1"/>
</dbReference>
<dbReference type="PANTHER" id="PTHR46713:SF1">
    <property type="entry name" value="F13M7.16 PROTEIN"/>
    <property type="match status" value="1"/>
</dbReference>
<protein>
    <recommendedName>
        <fullName evidence="2">PUB domain-containing protein</fullName>
    </recommendedName>
</protein>
<feature type="domain" description="PUB" evidence="2">
    <location>
        <begin position="287"/>
        <end position="358"/>
    </location>
</feature>
<accession>A0A0M9G0N0</accession>
<evidence type="ECO:0000313" key="4">
    <source>
        <dbReference type="Proteomes" id="UP000037923"/>
    </source>
</evidence>
<dbReference type="EMBL" id="LGTL01000009">
    <property type="protein sequence ID" value="KPA79823.1"/>
    <property type="molecule type" value="Genomic_DNA"/>
</dbReference>
<name>A0A0M9G0N0_LEPPY</name>
<dbReference type="SUPFAM" id="SSF143503">
    <property type="entry name" value="PUG domain-like"/>
    <property type="match status" value="1"/>
</dbReference>
<gene>
    <name evidence="3" type="ORF">ABB37_04916</name>
</gene>
<dbReference type="Proteomes" id="UP000037923">
    <property type="component" value="Unassembled WGS sequence"/>
</dbReference>
<feature type="compositionally biased region" description="Low complexity" evidence="1">
    <location>
        <begin position="15"/>
        <end position="28"/>
    </location>
</feature>
<feature type="compositionally biased region" description="Polar residues" evidence="1">
    <location>
        <begin position="226"/>
        <end position="235"/>
    </location>
</feature>
<dbReference type="Gene3D" id="1.20.58.2190">
    <property type="match status" value="1"/>
</dbReference>
<proteinExistence type="predicted"/>
<dbReference type="GeneID" id="26905207"/>
<dbReference type="PANTHER" id="PTHR46713">
    <property type="entry name" value="F13M7.16 PROTEIN"/>
    <property type="match status" value="1"/>
</dbReference>
<evidence type="ECO:0000259" key="2">
    <source>
        <dbReference type="Pfam" id="PF09409"/>
    </source>
</evidence>